<accession>A0A937USC2</accession>
<sequence>MTTEYPPATFDTTRPHSARVWNYFLGGKDNFPVDREHGDRVIAVFPEIIQVARASRAFLARAITFLAAEHGIRQFLDVGTGLPVENNTHQVAQRVAPESRVVYVDNDPLVLSHARALLVGTPEGKTAYLDADARDPERILSFAAETLDFSKPVGLMMMSIMGLVPTFDEAHSIVQRLLSALPSGSFLVLEDGCADADPEPEQVSAVEEMSEVSAVDGYGYRYRTVEQITRYFDGLDIVEPGVVSPTRWRNDPGPDDLVAPMEACGVGRKP</sequence>
<gene>
    <name evidence="1" type="ORF">I7412_33360</name>
</gene>
<keyword evidence="1" id="KW-0489">Methyltransferase</keyword>
<reference evidence="1" key="1">
    <citation type="submission" date="2020-12" db="EMBL/GenBank/DDBJ databases">
        <title>Genomic characterization of non-nitrogen-fixing Frankia strains.</title>
        <authorList>
            <person name="Carlos-Shanley C."/>
            <person name="Guerra T."/>
            <person name="Hahn D."/>
        </authorList>
    </citation>
    <scope>NUCLEOTIDE SEQUENCE</scope>
    <source>
        <strain evidence="1">CN6</strain>
    </source>
</reference>
<dbReference type="Pfam" id="PF04672">
    <property type="entry name" value="Methyltransf_19"/>
    <property type="match status" value="1"/>
</dbReference>
<proteinExistence type="predicted"/>
<dbReference type="InterPro" id="IPR029063">
    <property type="entry name" value="SAM-dependent_MTases_sf"/>
</dbReference>
<keyword evidence="2" id="KW-1185">Reference proteome</keyword>
<organism evidence="1 2">
    <name type="scientific">Frankia nepalensis</name>
    <dbReference type="NCBI Taxonomy" id="1836974"/>
    <lineage>
        <taxon>Bacteria</taxon>
        <taxon>Bacillati</taxon>
        <taxon>Actinomycetota</taxon>
        <taxon>Actinomycetes</taxon>
        <taxon>Frankiales</taxon>
        <taxon>Frankiaceae</taxon>
        <taxon>Frankia</taxon>
    </lineage>
</organism>
<dbReference type="EMBL" id="JAEACQ010000291">
    <property type="protein sequence ID" value="MBL7631963.1"/>
    <property type="molecule type" value="Genomic_DNA"/>
</dbReference>
<name>A0A937USC2_9ACTN</name>
<dbReference type="InterPro" id="IPR006764">
    <property type="entry name" value="SAM_dep_MeTrfase_SAV2177_type"/>
</dbReference>
<dbReference type="Proteomes" id="UP000604475">
    <property type="component" value="Unassembled WGS sequence"/>
</dbReference>
<evidence type="ECO:0000313" key="1">
    <source>
        <dbReference type="EMBL" id="MBL7631963.1"/>
    </source>
</evidence>
<evidence type="ECO:0000313" key="2">
    <source>
        <dbReference type="Proteomes" id="UP000604475"/>
    </source>
</evidence>
<dbReference type="GO" id="GO:0008168">
    <property type="term" value="F:methyltransferase activity"/>
    <property type="evidence" value="ECO:0007669"/>
    <property type="project" value="UniProtKB-KW"/>
</dbReference>
<dbReference type="GO" id="GO:0032259">
    <property type="term" value="P:methylation"/>
    <property type="evidence" value="ECO:0007669"/>
    <property type="project" value="UniProtKB-KW"/>
</dbReference>
<dbReference type="PIRSF" id="PIRSF017393">
    <property type="entry name" value="MTase_SAV2177"/>
    <property type="match status" value="1"/>
</dbReference>
<dbReference type="AlphaFoldDB" id="A0A937USC2"/>
<dbReference type="Gene3D" id="3.40.50.150">
    <property type="entry name" value="Vaccinia Virus protein VP39"/>
    <property type="match status" value="1"/>
</dbReference>
<dbReference type="RefSeq" id="WP_203004084.1">
    <property type="nucleotide sequence ID" value="NZ_JADWYU010000206.1"/>
</dbReference>
<dbReference type="SUPFAM" id="SSF53335">
    <property type="entry name" value="S-adenosyl-L-methionine-dependent methyltransferases"/>
    <property type="match status" value="1"/>
</dbReference>
<comment type="caution">
    <text evidence="1">The sequence shown here is derived from an EMBL/GenBank/DDBJ whole genome shotgun (WGS) entry which is preliminary data.</text>
</comment>
<protein>
    <submittedName>
        <fullName evidence="1">SAM-dependent methyltransferase</fullName>
    </submittedName>
</protein>
<keyword evidence="1" id="KW-0808">Transferase</keyword>